<comment type="caution">
    <text evidence="2">The sequence shown here is derived from an EMBL/GenBank/DDBJ whole genome shotgun (WGS) entry which is preliminary data.</text>
</comment>
<accession>A0ABW5WYT1</accession>
<dbReference type="EMBL" id="JBHUOQ010000004">
    <property type="protein sequence ID" value="MFD2831274.1"/>
    <property type="molecule type" value="Genomic_DNA"/>
</dbReference>
<feature type="transmembrane region" description="Helical" evidence="1">
    <location>
        <begin position="7"/>
        <end position="25"/>
    </location>
</feature>
<name>A0ABW5WYT1_9STAP</name>
<keyword evidence="1" id="KW-1133">Transmembrane helix</keyword>
<evidence type="ECO:0000313" key="3">
    <source>
        <dbReference type="Proteomes" id="UP001597519"/>
    </source>
</evidence>
<sequence length="58" mass="6828">MQLSRLDILISLMYFAVIMSLLWFMPDYFKMGHFVTLTILYLVVSFVVSVVRGSRDYT</sequence>
<dbReference type="RefSeq" id="WP_377775326.1">
    <property type="nucleotide sequence ID" value="NZ_JBHUOQ010000004.1"/>
</dbReference>
<evidence type="ECO:0000256" key="1">
    <source>
        <dbReference type="SAM" id="Phobius"/>
    </source>
</evidence>
<dbReference type="Proteomes" id="UP001597519">
    <property type="component" value="Unassembled WGS sequence"/>
</dbReference>
<keyword evidence="3" id="KW-1185">Reference proteome</keyword>
<organism evidence="2 3">
    <name type="scientific">Corticicoccus populi</name>
    <dbReference type="NCBI Taxonomy" id="1812821"/>
    <lineage>
        <taxon>Bacteria</taxon>
        <taxon>Bacillati</taxon>
        <taxon>Bacillota</taxon>
        <taxon>Bacilli</taxon>
        <taxon>Bacillales</taxon>
        <taxon>Staphylococcaceae</taxon>
        <taxon>Corticicoccus</taxon>
    </lineage>
</organism>
<gene>
    <name evidence="2" type="ORF">ACFSX4_12435</name>
</gene>
<evidence type="ECO:0000313" key="2">
    <source>
        <dbReference type="EMBL" id="MFD2831274.1"/>
    </source>
</evidence>
<feature type="transmembrane region" description="Helical" evidence="1">
    <location>
        <begin position="31"/>
        <end position="51"/>
    </location>
</feature>
<proteinExistence type="predicted"/>
<keyword evidence="1" id="KW-0472">Membrane</keyword>
<keyword evidence="1" id="KW-0812">Transmembrane</keyword>
<reference evidence="3" key="1">
    <citation type="journal article" date="2019" name="Int. J. Syst. Evol. Microbiol.">
        <title>The Global Catalogue of Microorganisms (GCM) 10K type strain sequencing project: providing services to taxonomists for standard genome sequencing and annotation.</title>
        <authorList>
            <consortium name="The Broad Institute Genomics Platform"/>
            <consortium name="The Broad Institute Genome Sequencing Center for Infectious Disease"/>
            <person name="Wu L."/>
            <person name="Ma J."/>
        </authorList>
    </citation>
    <scope>NUCLEOTIDE SEQUENCE [LARGE SCALE GENOMIC DNA]</scope>
    <source>
        <strain evidence="3">KCTC 33575</strain>
    </source>
</reference>
<protein>
    <submittedName>
        <fullName evidence="2">Uncharacterized protein</fullName>
    </submittedName>
</protein>